<protein>
    <submittedName>
        <fullName evidence="2">Alpha/beta hydrolase</fullName>
    </submittedName>
</protein>
<dbReference type="EMBL" id="JAYJJT010000005">
    <property type="protein sequence ID" value="MEB3049272.1"/>
    <property type="molecule type" value="Genomic_DNA"/>
</dbReference>
<keyword evidence="2" id="KW-0378">Hydrolase</keyword>
<sequence length="301" mass="32537">MRSRTGHADAGGVRIFYEDLGNPDDPAVVLLAGLAAQLPTWPDGFCALLVDAGYRVIRFDHRDTGLSTKLDGAQARGSPARRAWRYLLGRTSAVPYTLLDMADDVLALLDRLGIARAHLVGVSMGGMIAQILAATAGDRVASLGVLMSTTGRRIFTTPPAWRLIRLALQRPRDSLAFEVRHLAVLNGPVFAPPEAELRARVVALRERCNYPEGRRRHVDAILGTGSLLKYSRAISAPTVVLHGSADPMLRPAHGRAVADAVPGARFVLIEGMGHDLPAAVWQPVAGALTENFRRRFGRLQP</sequence>
<evidence type="ECO:0000313" key="2">
    <source>
        <dbReference type="EMBL" id="MEB3049272.1"/>
    </source>
</evidence>
<dbReference type="Pfam" id="PF00561">
    <property type="entry name" value="Abhydrolase_1"/>
    <property type="match status" value="1"/>
</dbReference>
<feature type="domain" description="AB hydrolase-1" evidence="1">
    <location>
        <begin position="26"/>
        <end position="275"/>
    </location>
</feature>
<reference evidence="2 3" key="1">
    <citation type="submission" date="2023-12" db="EMBL/GenBank/DDBJ databases">
        <title>Description of new species of Mycobacterium terrae complex isolated from sewage at the Sao Paulo Zoological Park Foundation in Brazil.</title>
        <authorList>
            <person name="Romagnoli C.L."/>
            <person name="Conceicao E.C."/>
            <person name="Machado E."/>
            <person name="Barreto L.B.P.F."/>
            <person name="Sharma A."/>
            <person name="Silva N.M."/>
            <person name="Marques L.E."/>
            <person name="Juliana M.A."/>
            <person name="Lourenco M.C.S."/>
            <person name="Digiampietri L.A."/>
            <person name="Suffys P.N."/>
            <person name="Viana-Niero C."/>
        </authorList>
    </citation>
    <scope>NUCLEOTIDE SEQUENCE [LARGE SCALE GENOMIC DNA]</scope>
    <source>
        <strain evidence="2 3">MYC123</strain>
    </source>
</reference>
<comment type="caution">
    <text evidence="2">The sequence shown here is derived from an EMBL/GenBank/DDBJ whole genome shotgun (WGS) entry which is preliminary data.</text>
</comment>
<dbReference type="Proteomes" id="UP001299046">
    <property type="component" value="Unassembled WGS sequence"/>
</dbReference>
<dbReference type="InterPro" id="IPR000073">
    <property type="entry name" value="AB_hydrolase_1"/>
</dbReference>
<dbReference type="InterPro" id="IPR050471">
    <property type="entry name" value="AB_hydrolase"/>
</dbReference>
<organism evidence="2 3">
    <name type="scientific">[Mycobacterium] zoologicum</name>
    <dbReference type="NCBI Taxonomy" id="2872311"/>
    <lineage>
        <taxon>Bacteria</taxon>
        <taxon>Bacillati</taxon>
        <taxon>Actinomycetota</taxon>
        <taxon>Actinomycetes</taxon>
        <taxon>Mycobacteriales</taxon>
        <taxon>Mycobacteriaceae</taxon>
        <taxon>Mycolicibacter</taxon>
    </lineage>
</organism>
<dbReference type="GO" id="GO:0016787">
    <property type="term" value="F:hydrolase activity"/>
    <property type="evidence" value="ECO:0007669"/>
    <property type="project" value="UniProtKB-KW"/>
</dbReference>
<dbReference type="Gene3D" id="3.40.50.1820">
    <property type="entry name" value="alpha/beta hydrolase"/>
    <property type="match status" value="1"/>
</dbReference>
<proteinExistence type="predicted"/>
<keyword evidence="3" id="KW-1185">Reference proteome</keyword>
<dbReference type="SUPFAM" id="SSF53474">
    <property type="entry name" value="alpha/beta-Hydrolases"/>
    <property type="match status" value="1"/>
</dbReference>
<gene>
    <name evidence="2" type="ORF">KV112_05860</name>
</gene>
<evidence type="ECO:0000313" key="3">
    <source>
        <dbReference type="Proteomes" id="UP001299046"/>
    </source>
</evidence>
<dbReference type="PANTHER" id="PTHR43433:SF5">
    <property type="entry name" value="AB HYDROLASE-1 DOMAIN-CONTAINING PROTEIN"/>
    <property type="match status" value="1"/>
</dbReference>
<dbReference type="RefSeq" id="WP_224864467.1">
    <property type="nucleotide sequence ID" value="NZ_JAYJJT010000005.1"/>
</dbReference>
<accession>A0ABU5YGU2</accession>
<dbReference type="PANTHER" id="PTHR43433">
    <property type="entry name" value="HYDROLASE, ALPHA/BETA FOLD FAMILY PROTEIN"/>
    <property type="match status" value="1"/>
</dbReference>
<name>A0ABU5YGU2_9MYCO</name>
<dbReference type="InterPro" id="IPR029058">
    <property type="entry name" value="AB_hydrolase_fold"/>
</dbReference>
<evidence type="ECO:0000259" key="1">
    <source>
        <dbReference type="Pfam" id="PF00561"/>
    </source>
</evidence>